<keyword evidence="1" id="KW-1133">Transmembrane helix</keyword>
<keyword evidence="3" id="KW-1185">Reference proteome</keyword>
<reference evidence="2 3" key="1">
    <citation type="journal article" date="2019" name="Microorganisms">
        <title>Systematic Affiliation and Genome Analysis of Subtercola vilae DB165(T) with Particular Emphasis on Cold Adaptation of an Isolate from a High-Altitude Cold Volcano Lake.</title>
        <authorList>
            <person name="Villalobos A.S."/>
            <person name="Wiese J."/>
            <person name="Imhoff J.F."/>
            <person name="Dorador C."/>
            <person name="Keller A."/>
            <person name="Hentschel U."/>
        </authorList>
    </citation>
    <scope>NUCLEOTIDE SEQUENCE [LARGE SCALE GENOMIC DNA]</scope>
    <source>
        <strain evidence="2 3">DB165</strain>
    </source>
</reference>
<sequence>MVQLCHSMYVAVFIPLGDATGQGATYRGYMVIPAPPLTDTEHAPRRRSILDRFYFLAVIVKGVDGAVELLAGLLLWLAPAAVHALLSGIVNEANEGHTAAHLFIASNIGHLDSQLAHQNSTFLIAFLIVHGVVKIALVYCLLKRFHRAYPWALSVLTVFLAYQVYALVTTPTLSMAIFTALDVVIIYLVWREYRELKSHVARPNVPARSDSN</sequence>
<gene>
    <name evidence="2" type="ORF">D4765_15255</name>
</gene>
<feature type="transmembrane region" description="Helical" evidence="1">
    <location>
        <begin position="149"/>
        <end position="167"/>
    </location>
</feature>
<accession>A0A4V4RFU2</accession>
<comment type="caution">
    <text evidence="2">The sequence shown here is derived from an EMBL/GenBank/DDBJ whole genome shotgun (WGS) entry which is preliminary data.</text>
</comment>
<protein>
    <submittedName>
        <fullName evidence="2">DUF2127 domain-containing protein</fullName>
    </submittedName>
</protein>
<proteinExistence type="predicted"/>
<dbReference type="Proteomes" id="UP000306192">
    <property type="component" value="Unassembled WGS sequence"/>
</dbReference>
<dbReference type="Pfam" id="PF09900">
    <property type="entry name" value="DUF2127"/>
    <property type="match status" value="1"/>
</dbReference>
<dbReference type="EMBL" id="QYRT01000037">
    <property type="protein sequence ID" value="TIH33094.1"/>
    <property type="molecule type" value="Genomic_DNA"/>
</dbReference>
<dbReference type="AlphaFoldDB" id="A0A4V4RFU2"/>
<evidence type="ECO:0000313" key="3">
    <source>
        <dbReference type="Proteomes" id="UP000306192"/>
    </source>
</evidence>
<feature type="transmembrane region" description="Helical" evidence="1">
    <location>
        <begin position="53"/>
        <end position="78"/>
    </location>
</feature>
<evidence type="ECO:0000256" key="1">
    <source>
        <dbReference type="SAM" id="Phobius"/>
    </source>
</evidence>
<keyword evidence="1" id="KW-0472">Membrane</keyword>
<keyword evidence="1" id="KW-0812">Transmembrane</keyword>
<organism evidence="2 3">
    <name type="scientific">Subtercola vilae</name>
    <dbReference type="NCBI Taxonomy" id="2056433"/>
    <lineage>
        <taxon>Bacteria</taxon>
        <taxon>Bacillati</taxon>
        <taxon>Actinomycetota</taxon>
        <taxon>Actinomycetes</taxon>
        <taxon>Micrococcales</taxon>
        <taxon>Microbacteriaceae</taxon>
        <taxon>Subtercola</taxon>
    </lineage>
</organism>
<dbReference type="InterPro" id="IPR021125">
    <property type="entry name" value="DUF2127"/>
</dbReference>
<evidence type="ECO:0000313" key="2">
    <source>
        <dbReference type="EMBL" id="TIH33094.1"/>
    </source>
</evidence>
<name>A0A4V4RFU2_9MICO</name>
<feature type="transmembrane region" description="Helical" evidence="1">
    <location>
        <begin position="173"/>
        <end position="190"/>
    </location>
</feature>
<feature type="transmembrane region" description="Helical" evidence="1">
    <location>
        <begin position="122"/>
        <end position="142"/>
    </location>
</feature>